<feature type="transmembrane region" description="Helical" evidence="12">
    <location>
        <begin position="229"/>
        <end position="248"/>
    </location>
</feature>
<dbReference type="NCBIfam" id="TIGR00378">
    <property type="entry name" value="cax"/>
    <property type="match status" value="1"/>
</dbReference>
<feature type="transmembrane region" description="Helical" evidence="12">
    <location>
        <begin position="63"/>
        <end position="89"/>
    </location>
</feature>
<evidence type="ECO:0000256" key="5">
    <source>
        <dbReference type="ARBA" id="ARBA00022554"/>
    </source>
</evidence>
<evidence type="ECO:0000256" key="4">
    <source>
        <dbReference type="ARBA" id="ARBA00022449"/>
    </source>
</evidence>
<dbReference type="GO" id="GO:0015369">
    <property type="term" value="F:calcium:proton antiporter activity"/>
    <property type="evidence" value="ECO:0007669"/>
    <property type="project" value="UniProtKB-UniRule"/>
</dbReference>
<dbReference type="FunFam" id="1.20.1420.30:FF:000008">
    <property type="entry name" value="Vacuolar cation/proton exchanger"/>
    <property type="match status" value="1"/>
</dbReference>
<comment type="function">
    <text evidence="12">Vacuolar cation/proton exchanger (CAX). Translocates Ca(2+) and other metal ions into vacuoles using the proton gradient formed by H(+)-ATPase and H(+)-pyrophosphatase.</text>
</comment>
<keyword evidence="4 12" id="KW-0050">Antiport</keyword>
<evidence type="ECO:0000256" key="8">
    <source>
        <dbReference type="ARBA" id="ARBA00022837"/>
    </source>
</evidence>
<dbReference type="EMBL" id="OX459124">
    <property type="protein sequence ID" value="CAI9114560.1"/>
    <property type="molecule type" value="Genomic_DNA"/>
</dbReference>
<keyword evidence="8 12" id="KW-0106">Calcium</keyword>
<feature type="transmembrane region" description="Helical" evidence="12">
    <location>
        <begin position="95"/>
        <end position="113"/>
    </location>
</feature>
<comment type="similarity">
    <text evidence="2">Belongs to the Ca(2+):cation antiporter (CaCA) (TC 2.A.19) family. Cation/proton exchanger (CAX) subfamily.</text>
</comment>
<evidence type="ECO:0000256" key="12">
    <source>
        <dbReference type="RuleBase" id="RU365028"/>
    </source>
</evidence>
<dbReference type="InterPro" id="IPR004798">
    <property type="entry name" value="CAX-like"/>
</dbReference>
<protein>
    <recommendedName>
        <fullName evidence="12">Vacuolar cation/proton exchanger</fullName>
    </recommendedName>
</protein>
<comment type="subcellular location">
    <subcellularLocation>
        <location evidence="1">Vacuole membrane</location>
        <topology evidence="1">Multi-pass membrane protein</topology>
    </subcellularLocation>
</comment>
<feature type="transmembrane region" description="Helical" evidence="12">
    <location>
        <begin position="409"/>
        <end position="430"/>
    </location>
</feature>
<keyword evidence="11 12" id="KW-0472">Membrane</keyword>
<evidence type="ECO:0000256" key="9">
    <source>
        <dbReference type="ARBA" id="ARBA00022989"/>
    </source>
</evidence>
<evidence type="ECO:0000256" key="2">
    <source>
        <dbReference type="ARBA" id="ARBA00008248"/>
    </source>
</evidence>
<gene>
    <name evidence="14" type="ORF">OLC1_LOCUS21273</name>
</gene>
<evidence type="ECO:0000256" key="10">
    <source>
        <dbReference type="ARBA" id="ARBA00023065"/>
    </source>
</evidence>
<keyword evidence="6 12" id="KW-0109">Calcium transport</keyword>
<feature type="domain" description="Sodium/calcium exchanger membrane region" evidence="13">
    <location>
        <begin position="95"/>
        <end position="250"/>
    </location>
</feature>
<evidence type="ECO:0000256" key="3">
    <source>
        <dbReference type="ARBA" id="ARBA00022448"/>
    </source>
</evidence>
<feature type="transmembrane region" description="Helical" evidence="12">
    <location>
        <begin position="315"/>
        <end position="341"/>
    </location>
</feature>
<keyword evidence="9 12" id="KW-1133">Transmembrane helix</keyword>
<reference evidence="14" key="1">
    <citation type="submission" date="2023-03" db="EMBL/GenBank/DDBJ databases">
        <authorList>
            <person name="Julca I."/>
        </authorList>
    </citation>
    <scope>NUCLEOTIDE SEQUENCE</scope>
</reference>
<proteinExistence type="inferred from homology"/>
<feature type="transmembrane region" description="Helical" evidence="12">
    <location>
        <begin position="194"/>
        <end position="217"/>
    </location>
</feature>
<evidence type="ECO:0000259" key="13">
    <source>
        <dbReference type="Pfam" id="PF01699"/>
    </source>
</evidence>
<dbReference type="AlphaFoldDB" id="A0AAV1E2Z7"/>
<keyword evidence="7 12" id="KW-0812">Transmembrane</keyword>
<dbReference type="Pfam" id="PF01699">
    <property type="entry name" value="Na_Ca_ex"/>
    <property type="match status" value="2"/>
</dbReference>
<dbReference type="FunFam" id="1.20.1420.30:FF:000012">
    <property type="entry name" value="Vacuolar cation/proton exchanger"/>
    <property type="match status" value="1"/>
</dbReference>
<keyword evidence="15" id="KW-1185">Reference proteome</keyword>
<feature type="transmembrane region" description="Helical" evidence="12">
    <location>
        <begin position="348"/>
        <end position="375"/>
    </location>
</feature>
<evidence type="ECO:0000313" key="15">
    <source>
        <dbReference type="Proteomes" id="UP001161247"/>
    </source>
</evidence>
<dbReference type="PANTHER" id="PTHR31503">
    <property type="entry name" value="VACUOLAR CALCIUM ION TRANSPORTER"/>
    <property type="match status" value="1"/>
</dbReference>
<dbReference type="Proteomes" id="UP001161247">
    <property type="component" value="Chromosome 7"/>
</dbReference>
<name>A0AAV1E2Z7_OLDCO</name>
<feature type="transmembrane region" description="Helical" evidence="12">
    <location>
        <begin position="125"/>
        <end position="147"/>
    </location>
</feature>
<feature type="transmembrane region" description="Helical" evidence="12">
    <location>
        <begin position="159"/>
        <end position="182"/>
    </location>
</feature>
<organism evidence="14 15">
    <name type="scientific">Oldenlandia corymbosa var. corymbosa</name>
    <dbReference type="NCBI Taxonomy" id="529605"/>
    <lineage>
        <taxon>Eukaryota</taxon>
        <taxon>Viridiplantae</taxon>
        <taxon>Streptophyta</taxon>
        <taxon>Embryophyta</taxon>
        <taxon>Tracheophyta</taxon>
        <taxon>Spermatophyta</taxon>
        <taxon>Magnoliopsida</taxon>
        <taxon>eudicotyledons</taxon>
        <taxon>Gunneridae</taxon>
        <taxon>Pentapetalae</taxon>
        <taxon>asterids</taxon>
        <taxon>lamiids</taxon>
        <taxon>Gentianales</taxon>
        <taxon>Rubiaceae</taxon>
        <taxon>Rubioideae</taxon>
        <taxon>Spermacoceae</taxon>
        <taxon>Hedyotis-Oldenlandia complex</taxon>
        <taxon>Oldenlandia</taxon>
    </lineage>
</organism>
<feature type="domain" description="Sodium/calcium exchanger membrane region" evidence="13">
    <location>
        <begin position="284"/>
        <end position="426"/>
    </location>
</feature>
<evidence type="ECO:0000256" key="6">
    <source>
        <dbReference type="ARBA" id="ARBA00022568"/>
    </source>
</evidence>
<dbReference type="PANTHER" id="PTHR31503:SF22">
    <property type="entry name" value="VACUOLAR CALCIUM ION TRANSPORTER"/>
    <property type="match status" value="1"/>
</dbReference>
<keyword evidence="10 12" id="KW-0406">Ion transport</keyword>
<evidence type="ECO:0000256" key="7">
    <source>
        <dbReference type="ARBA" id="ARBA00022692"/>
    </source>
</evidence>
<sequence>MGSTEEKVDLDSDEEIPFSLSNSANGKIRPMNVETSRIASPRHVSHPWALTLRKINHITALRSIYVVLVKAKINVLLPFGPLAILLHYLTGKQGWVFLFSLVGITPLAERLGYATEQLAFFTGPTVGGLLNATFGNATEMIISIYALKNGMIRVVQQSLLGSVLSNMLLVLGCAFFCGGIVHRQKDQEFNKATALVNSGLLLMAVMGLLFPAVLHFTHTELHSGKSELALSRFSSCIMLVAYASYLFFQLRSHRSLYDSIDQEQGVNNEDSDEDEEAEITMWEAIGWLAILTLWISILSGYLVDAIQGASDTLNMPMAFISVILLPIVGNAAEHASAIMFAMKDKLDITLGVAIGSSTQISMFVIPFCVVVGWFMGQRMDLNFQLFETATLFITVLVVAFMLQEGTSNYFKGLMLILCYLIVAASFFVHVDPTNDDDK</sequence>
<keyword evidence="3 12" id="KW-0813">Transport</keyword>
<dbReference type="GO" id="GO:0006874">
    <property type="term" value="P:intracellular calcium ion homeostasis"/>
    <property type="evidence" value="ECO:0007669"/>
    <property type="project" value="TreeGrafter"/>
</dbReference>
<dbReference type="InterPro" id="IPR004837">
    <property type="entry name" value="NaCa_Exmemb"/>
</dbReference>
<evidence type="ECO:0000256" key="1">
    <source>
        <dbReference type="ARBA" id="ARBA00004128"/>
    </source>
</evidence>
<dbReference type="InterPro" id="IPR004713">
    <property type="entry name" value="CaH_exchang"/>
</dbReference>
<feature type="transmembrane region" description="Helical" evidence="12">
    <location>
        <begin position="284"/>
        <end position="303"/>
    </location>
</feature>
<evidence type="ECO:0000313" key="14">
    <source>
        <dbReference type="EMBL" id="CAI9114560.1"/>
    </source>
</evidence>
<dbReference type="NCBIfam" id="TIGR00846">
    <property type="entry name" value="caca2"/>
    <property type="match status" value="1"/>
</dbReference>
<dbReference type="InterPro" id="IPR044880">
    <property type="entry name" value="NCX_ion-bd_dom_sf"/>
</dbReference>
<evidence type="ECO:0000256" key="11">
    <source>
        <dbReference type="ARBA" id="ARBA00023136"/>
    </source>
</evidence>
<feature type="transmembrane region" description="Helical" evidence="12">
    <location>
        <begin position="381"/>
        <end position="402"/>
    </location>
</feature>
<accession>A0AAV1E2Z7</accession>
<keyword evidence="5 12" id="KW-0926">Vacuole</keyword>
<dbReference type="Gene3D" id="1.20.1420.30">
    <property type="entry name" value="NCX, central ion-binding region"/>
    <property type="match status" value="2"/>
</dbReference>
<dbReference type="GO" id="GO:0009705">
    <property type="term" value="C:plant-type vacuole membrane"/>
    <property type="evidence" value="ECO:0007669"/>
    <property type="project" value="TreeGrafter"/>
</dbReference>